<proteinExistence type="predicted"/>
<gene>
    <name evidence="2" type="ORF">Sjap_017249</name>
</gene>
<feature type="region of interest" description="Disordered" evidence="1">
    <location>
        <begin position="32"/>
        <end position="63"/>
    </location>
</feature>
<evidence type="ECO:0000256" key="1">
    <source>
        <dbReference type="SAM" id="MobiDB-lite"/>
    </source>
</evidence>
<evidence type="ECO:0000313" key="3">
    <source>
        <dbReference type="Proteomes" id="UP001417504"/>
    </source>
</evidence>
<protein>
    <submittedName>
        <fullName evidence="2">Uncharacterized protein</fullName>
    </submittedName>
</protein>
<reference evidence="2 3" key="1">
    <citation type="submission" date="2024-01" db="EMBL/GenBank/DDBJ databases">
        <title>Genome assemblies of Stephania.</title>
        <authorList>
            <person name="Yang L."/>
        </authorList>
    </citation>
    <scope>NUCLEOTIDE SEQUENCE [LARGE SCALE GENOMIC DNA]</scope>
    <source>
        <strain evidence="2">QJT</strain>
        <tissue evidence="2">Leaf</tissue>
    </source>
</reference>
<keyword evidence="3" id="KW-1185">Reference proteome</keyword>
<dbReference type="EMBL" id="JBBNAE010000007">
    <property type="protein sequence ID" value="KAK9109189.1"/>
    <property type="molecule type" value="Genomic_DNA"/>
</dbReference>
<dbReference type="AlphaFoldDB" id="A0AAP0I5U2"/>
<organism evidence="2 3">
    <name type="scientific">Stephania japonica</name>
    <dbReference type="NCBI Taxonomy" id="461633"/>
    <lineage>
        <taxon>Eukaryota</taxon>
        <taxon>Viridiplantae</taxon>
        <taxon>Streptophyta</taxon>
        <taxon>Embryophyta</taxon>
        <taxon>Tracheophyta</taxon>
        <taxon>Spermatophyta</taxon>
        <taxon>Magnoliopsida</taxon>
        <taxon>Ranunculales</taxon>
        <taxon>Menispermaceae</taxon>
        <taxon>Menispermoideae</taxon>
        <taxon>Cissampelideae</taxon>
        <taxon>Stephania</taxon>
    </lineage>
</organism>
<sequence>MESQLIDFSEQGSKSRDFLIWCGVLGTNEGLEKAKSKEGVRATPSQSMSFSEQGNESSGSQPGVVVLAEGNEGWRRENEIVGGNFKFSLQ</sequence>
<accession>A0AAP0I5U2</accession>
<name>A0AAP0I5U2_9MAGN</name>
<evidence type="ECO:0000313" key="2">
    <source>
        <dbReference type="EMBL" id="KAK9109189.1"/>
    </source>
</evidence>
<dbReference type="Proteomes" id="UP001417504">
    <property type="component" value="Unassembled WGS sequence"/>
</dbReference>
<comment type="caution">
    <text evidence="2">The sequence shown here is derived from an EMBL/GenBank/DDBJ whole genome shotgun (WGS) entry which is preliminary data.</text>
</comment>
<feature type="compositionally biased region" description="Polar residues" evidence="1">
    <location>
        <begin position="43"/>
        <end position="61"/>
    </location>
</feature>